<reference evidence="2" key="1">
    <citation type="submission" date="2018-11" db="EMBL/GenBank/DDBJ databases">
        <authorList>
            <consortium name="Pathogen Informatics"/>
        </authorList>
    </citation>
    <scope>NUCLEOTIDE SEQUENCE</scope>
</reference>
<protein>
    <recommendedName>
        <fullName evidence="1">PDZ domain-containing protein</fullName>
    </recommendedName>
</protein>
<dbReference type="InterPro" id="IPR050716">
    <property type="entry name" value="MAGUK"/>
</dbReference>
<dbReference type="EMBL" id="CAAALY010021790">
    <property type="protein sequence ID" value="VEL14625.1"/>
    <property type="molecule type" value="Genomic_DNA"/>
</dbReference>
<dbReference type="Proteomes" id="UP000784294">
    <property type="component" value="Unassembled WGS sequence"/>
</dbReference>
<accession>A0A448WLD1</accession>
<dbReference type="OrthoDB" id="65789at2759"/>
<evidence type="ECO:0000313" key="3">
    <source>
        <dbReference type="Proteomes" id="UP000784294"/>
    </source>
</evidence>
<proteinExistence type="predicted"/>
<gene>
    <name evidence="2" type="ORF">PXEA_LOCUS8065</name>
</gene>
<name>A0A448WLD1_9PLAT</name>
<evidence type="ECO:0000313" key="2">
    <source>
        <dbReference type="EMBL" id="VEL14625.1"/>
    </source>
</evidence>
<comment type="caution">
    <text evidence="2">The sequence shown here is derived from an EMBL/GenBank/DDBJ whole genome shotgun (WGS) entry which is preliminary data.</text>
</comment>
<evidence type="ECO:0000259" key="1">
    <source>
        <dbReference type="PROSITE" id="PS50106"/>
    </source>
</evidence>
<dbReference type="SUPFAM" id="SSF50156">
    <property type="entry name" value="PDZ domain-like"/>
    <property type="match status" value="1"/>
</dbReference>
<dbReference type="AlphaFoldDB" id="A0A448WLD1"/>
<keyword evidence="3" id="KW-1185">Reference proteome</keyword>
<dbReference type="PROSITE" id="PS50106">
    <property type="entry name" value="PDZ"/>
    <property type="match status" value="1"/>
</dbReference>
<dbReference type="SMART" id="SM00228">
    <property type="entry name" value="PDZ"/>
    <property type="match status" value="1"/>
</dbReference>
<organism evidence="2 3">
    <name type="scientific">Protopolystoma xenopodis</name>
    <dbReference type="NCBI Taxonomy" id="117903"/>
    <lineage>
        <taxon>Eukaryota</taxon>
        <taxon>Metazoa</taxon>
        <taxon>Spiralia</taxon>
        <taxon>Lophotrochozoa</taxon>
        <taxon>Platyhelminthes</taxon>
        <taxon>Monogenea</taxon>
        <taxon>Polyopisthocotylea</taxon>
        <taxon>Polystomatidea</taxon>
        <taxon>Polystomatidae</taxon>
        <taxon>Protopolystoma</taxon>
    </lineage>
</organism>
<dbReference type="PANTHER" id="PTHR23122">
    <property type="entry name" value="MEMBRANE-ASSOCIATED GUANYLATE KINASE MAGUK"/>
    <property type="match status" value="1"/>
</dbReference>
<feature type="domain" description="PDZ" evidence="1">
    <location>
        <begin position="1"/>
        <end position="64"/>
    </location>
</feature>
<dbReference type="Gene3D" id="2.30.42.10">
    <property type="match status" value="1"/>
</dbReference>
<dbReference type="InterPro" id="IPR036034">
    <property type="entry name" value="PDZ_sf"/>
</dbReference>
<dbReference type="Pfam" id="PF00595">
    <property type="entry name" value="PDZ"/>
    <property type="match status" value="1"/>
</dbReference>
<dbReference type="InterPro" id="IPR001478">
    <property type="entry name" value="PDZ"/>
</dbReference>
<sequence length="93" mass="10358">MRLEGITVGYQEYSSPEYGTIKEVVVKRIMIGSIIDQQGLVHENDVIREVNGTPIASAEALQALLKKTTSGQVTMKIIPVFRQKQMPSQVRTI</sequence>